<reference evidence="1" key="2">
    <citation type="submission" date="2016-06" db="EMBL/GenBank/DDBJ databases">
        <title>The genome of a short-lived fish provides insights into sex chromosome evolution and the genetic control of aging.</title>
        <authorList>
            <person name="Reichwald K."/>
            <person name="Felder M."/>
            <person name="Petzold A."/>
            <person name="Koch P."/>
            <person name="Groth M."/>
            <person name="Platzer M."/>
        </authorList>
    </citation>
    <scope>NUCLEOTIDE SEQUENCE</scope>
    <source>
        <tissue evidence="1">Brain</tissue>
    </source>
</reference>
<reference evidence="1" key="1">
    <citation type="submission" date="2016-05" db="EMBL/GenBank/DDBJ databases">
        <authorList>
            <person name="Lavstsen T."/>
            <person name="Jespersen J.S."/>
        </authorList>
    </citation>
    <scope>NUCLEOTIDE SEQUENCE</scope>
    <source>
        <tissue evidence="1">Brain</tissue>
    </source>
</reference>
<proteinExistence type="predicted"/>
<dbReference type="EMBL" id="HAEE01016219">
    <property type="protein sequence ID" value="SBR36269.1"/>
    <property type="molecule type" value="Transcribed_RNA"/>
</dbReference>
<dbReference type="AlphaFoldDB" id="A0A1A8KXA2"/>
<name>A0A1A8KXA2_NOTKU</name>
<sequence length="48" mass="5486">LNDIFFQTSHIQPKGSRGTLMSRHQVNKLSFKETKSVLLPLLETFGLQ</sequence>
<protein>
    <submittedName>
        <fullName evidence="1">Uncharacterized protein</fullName>
    </submittedName>
</protein>
<feature type="non-terminal residue" evidence="1">
    <location>
        <position position="1"/>
    </location>
</feature>
<organism evidence="1">
    <name type="scientific">Nothobranchius kuhntae</name>
    <name type="common">Beira killifish</name>
    <dbReference type="NCBI Taxonomy" id="321403"/>
    <lineage>
        <taxon>Eukaryota</taxon>
        <taxon>Metazoa</taxon>
        <taxon>Chordata</taxon>
        <taxon>Craniata</taxon>
        <taxon>Vertebrata</taxon>
        <taxon>Euteleostomi</taxon>
        <taxon>Actinopterygii</taxon>
        <taxon>Neopterygii</taxon>
        <taxon>Teleostei</taxon>
        <taxon>Neoteleostei</taxon>
        <taxon>Acanthomorphata</taxon>
        <taxon>Ovalentaria</taxon>
        <taxon>Atherinomorphae</taxon>
        <taxon>Cyprinodontiformes</taxon>
        <taxon>Nothobranchiidae</taxon>
        <taxon>Nothobranchius</taxon>
    </lineage>
</organism>
<gene>
    <name evidence="1" type="primary">Nfu_g_1_016271</name>
</gene>
<feature type="non-terminal residue" evidence="1">
    <location>
        <position position="48"/>
    </location>
</feature>
<evidence type="ECO:0000313" key="1">
    <source>
        <dbReference type="EMBL" id="SBR36269.1"/>
    </source>
</evidence>
<accession>A0A1A8KXA2</accession>